<dbReference type="InterPro" id="IPR001851">
    <property type="entry name" value="ABC_transp_permease"/>
</dbReference>
<dbReference type="OrthoDB" id="9807115at2"/>
<evidence type="ECO:0000256" key="7">
    <source>
        <dbReference type="ARBA" id="ARBA00022989"/>
    </source>
</evidence>
<evidence type="ECO:0000256" key="8">
    <source>
        <dbReference type="ARBA" id="ARBA00023136"/>
    </source>
</evidence>
<dbReference type="CDD" id="cd06582">
    <property type="entry name" value="TM_PBP1_LivH_like"/>
    <property type="match status" value="1"/>
</dbReference>
<dbReference type="PANTHER" id="PTHR11795:SF371">
    <property type="entry name" value="HIGH-AFFINITY BRANCHED-CHAIN AMINO ACID TRANSPORT SYSTEM PERMEASE PROTEIN LIVH"/>
    <property type="match status" value="1"/>
</dbReference>
<comment type="similarity">
    <text evidence="9">Belongs to the binding-protein-dependent transport system permease family. LivHM subfamily.</text>
</comment>
<dbReference type="GO" id="GO:0015188">
    <property type="term" value="F:L-isoleucine transmembrane transporter activity"/>
    <property type="evidence" value="ECO:0007669"/>
    <property type="project" value="TreeGrafter"/>
</dbReference>
<evidence type="ECO:0000256" key="9">
    <source>
        <dbReference type="ARBA" id="ARBA00037998"/>
    </source>
</evidence>
<feature type="transmembrane region" description="Helical" evidence="10">
    <location>
        <begin position="59"/>
        <end position="77"/>
    </location>
</feature>
<dbReference type="STRING" id="211114.SAMN04489726_3370"/>
<dbReference type="GO" id="GO:1903806">
    <property type="term" value="P:L-isoleucine import across plasma membrane"/>
    <property type="evidence" value="ECO:0007669"/>
    <property type="project" value="TreeGrafter"/>
</dbReference>
<sequence>MLAQAEDSWIDFNVGLFLDQFWSNTVDGLAYGSIYALIALGYTLVYGVLRLINFAHSEIFITGAFGAYFAMEALGLKPGPTARLGIVEIIGFLLLMMAVAMIISGASAVVLERVAYRPLRKRNAPTLVFLITAVGASFVIQQLFFVTRGANPEPALRLIRPTEVFTLFGARVTNIHILVFVAALVLLVVADMFINRSRLGRGVRAVAQDPVTATLMGVNRERVIMLTFLIGGVLAGAAAVFYILQIPQGVVYNGGFLLGIKAFTAAVLGGIGNLRGALLGGLLLGVVENYGQSLLGGEWRDIVAFVLLIVILMFRPTGILGESLGKARV</sequence>
<feature type="transmembrane region" description="Helical" evidence="10">
    <location>
        <begin position="29"/>
        <end position="52"/>
    </location>
</feature>
<keyword evidence="3" id="KW-1003">Cell membrane</keyword>
<evidence type="ECO:0000313" key="11">
    <source>
        <dbReference type="EMBL" id="SDM78878.1"/>
    </source>
</evidence>
<reference evidence="11 12" key="1">
    <citation type="submission" date="2016-10" db="EMBL/GenBank/DDBJ databases">
        <authorList>
            <person name="de Groot N.N."/>
        </authorList>
    </citation>
    <scope>NUCLEOTIDE SEQUENCE [LARGE SCALE GENOMIC DNA]</scope>
    <source>
        <strain evidence="11 12">DSM 44149</strain>
    </source>
</reference>
<keyword evidence="6" id="KW-0029">Amino-acid transport</keyword>
<evidence type="ECO:0000256" key="6">
    <source>
        <dbReference type="ARBA" id="ARBA00022970"/>
    </source>
</evidence>
<evidence type="ECO:0000256" key="5">
    <source>
        <dbReference type="ARBA" id="ARBA00022692"/>
    </source>
</evidence>
<comment type="subcellular location">
    <subcellularLocation>
        <location evidence="1">Cell membrane</location>
        <topology evidence="1">Multi-pass membrane protein</topology>
    </subcellularLocation>
</comment>
<dbReference type="GO" id="GO:0015190">
    <property type="term" value="F:L-leucine transmembrane transporter activity"/>
    <property type="evidence" value="ECO:0007669"/>
    <property type="project" value="TreeGrafter"/>
</dbReference>
<dbReference type="EMBL" id="LT629701">
    <property type="protein sequence ID" value="SDM78878.1"/>
    <property type="molecule type" value="Genomic_DNA"/>
</dbReference>
<dbReference type="RefSeq" id="WP_030431540.1">
    <property type="nucleotide sequence ID" value="NZ_JOEF01000019.1"/>
</dbReference>
<evidence type="ECO:0000256" key="2">
    <source>
        <dbReference type="ARBA" id="ARBA00022448"/>
    </source>
</evidence>
<name>A0A1G9W2W6_ALLAB</name>
<feature type="transmembrane region" description="Helical" evidence="10">
    <location>
        <begin position="223"/>
        <end position="244"/>
    </location>
</feature>
<keyword evidence="12" id="KW-1185">Reference proteome</keyword>
<evidence type="ECO:0000256" key="4">
    <source>
        <dbReference type="ARBA" id="ARBA00022519"/>
    </source>
</evidence>
<dbReference type="AlphaFoldDB" id="A0A1G9W2W6"/>
<dbReference type="GO" id="GO:0015808">
    <property type="term" value="P:L-alanine transport"/>
    <property type="evidence" value="ECO:0007669"/>
    <property type="project" value="TreeGrafter"/>
</dbReference>
<evidence type="ECO:0000256" key="1">
    <source>
        <dbReference type="ARBA" id="ARBA00004651"/>
    </source>
</evidence>
<keyword evidence="2" id="KW-0813">Transport</keyword>
<feature type="transmembrane region" description="Helical" evidence="10">
    <location>
        <begin position="302"/>
        <end position="321"/>
    </location>
</feature>
<dbReference type="PANTHER" id="PTHR11795">
    <property type="entry name" value="BRANCHED-CHAIN AMINO ACID TRANSPORT SYSTEM PERMEASE PROTEIN LIVH"/>
    <property type="match status" value="1"/>
</dbReference>
<keyword evidence="7 10" id="KW-1133">Transmembrane helix</keyword>
<evidence type="ECO:0000256" key="10">
    <source>
        <dbReference type="SAM" id="Phobius"/>
    </source>
</evidence>
<accession>A0A1G9W2W6</accession>
<protein>
    <submittedName>
        <fullName evidence="11">Amino acid/amide ABC transporter membrane protein 1, HAAT family</fullName>
    </submittedName>
</protein>
<dbReference type="Proteomes" id="UP000183376">
    <property type="component" value="Chromosome I"/>
</dbReference>
<dbReference type="GO" id="GO:0005886">
    <property type="term" value="C:plasma membrane"/>
    <property type="evidence" value="ECO:0007669"/>
    <property type="project" value="UniProtKB-SubCell"/>
</dbReference>
<dbReference type="Pfam" id="PF02653">
    <property type="entry name" value="BPD_transp_2"/>
    <property type="match status" value="1"/>
</dbReference>
<keyword evidence="8 10" id="KW-0472">Membrane</keyword>
<dbReference type="GO" id="GO:0015192">
    <property type="term" value="F:L-phenylalanine transmembrane transporter activity"/>
    <property type="evidence" value="ECO:0007669"/>
    <property type="project" value="TreeGrafter"/>
</dbReference>
<evidence type="ECO:0000313" key="12">
    <source>
        <dbReference type="Proteomes" id="UP000183376"/>
    </source>
</evidence>
<keyword evidence="4" id="KW-0997">Cell inner membrane</keyword>
<dbReference type="InterPro" id="IPR052157">
    <property type="entry name" value="BCAA_transport_permease"/>
</dbReference>
<dbReference type="GO" id="GO:0005304">
    <property type="term" value="F:L-valine transmembrane transporter activity"/>
    <property type="evidence" value="ECO:0007669"/>
    <property type="project" value="TreeGrafter"/>
</dbReference>
<keyword evidence="5 10" id="KW-0812">Transmembrane</keyword>
<evidence type="ECO:0000256" key="3">
    <source>
        <dbReference type="ARBA" id="ARBA00022475"/>
    </source>
</evidence>
<feature type="transmembrane region" description="Helical" evidence="10">
    <location>
        <begin position="89"/>
        <end position="111"/>
    </location>
</feature>
<gene>
    <name evidence="11" type="ORF">SAMN04489726_3370</name>
</gene>
<dbReference type="eggNOG" id="COG0559">
    <property type="taxonomic scope" value="Bacteria"/>
</dbReference>
<organism evidence="11 12">
    <name type="scientific">Allokutzneria albata</name>
    <name type="common">Kibdelosporangium albatum</name>
    <dbReference type="NCBI Taxonomy" id="211114"/>
    <lineage>
        <taxon>Bacteria</taxon>
        <taxon>Bacillati</taxon>
        <taxon>Actinomycetota</taxon>
        <taxon>Actinomycetes</taxon>
        <taxon>Pseudonocardiales</taxon>
        <taxon>Pseudonocardiaceae</taxon>
        <taxon>Allokutzneria</taxon>
    </lineage>
</organism>
<proteinExistence type="inferred from homology"/>
<feature type="transmembrane region" description="Helical" evidence="10">
    <location>
        <begin position="123"/>
        <end position="144"/>
    </location>
</feature>
<feature type="transmembrane region" description="Helical" evidence="10">
    <location>
        <begin position="175"/>
        <end position="194"/>
    </location>
</feature>
<dbReference type="GO" id="GO:0042941">
    <property type="term" value="P:D-alanine transmembrane transport"/>
    <property type="evidence" value="ECO:0007669"/>
    <property type="project" value="TreeGrafter"/>
</dbReference>